<dbReference type="SUPFAM" id="SSF54695">
    <property type="entry name" value="POZ domain"/>
    <property type="match status" value="1"/>
</dbReference>
<proteinExistence type="predicted"/>
<comment type="caution">
    <text evidence="1">The sequence shown here is derived from an EMBL/GenBank/DDBJ whole genome shotgun (WGS) entry which is preliminary data.</text>
</comment>
<sequence>MAFSQKPSLSECLQTADYVKVYVGPERKMWVLNEELLCTRLDYFRAAFRGGGSGFQEGAEKSIHLAEEDPSVFACAVEYLHRGTNRCGECNWLNDKSFEENIKLCMFAERLGCLELRDELLYSARRLGEYNDYQEELKPELMVFIYSQTIAGSPIRERVVERATWDFFMPVGEDVDEFYKSSITAGCSEFMQDFMVSINNHLLEHCCFTYCRAHKSEFRPKKLLGRKKTT</sequence>
<evidence type="ECO:0000313" key="2">
    <source>
        <dbReference type="Proteomes" id="UP000696280"/>
    </source>
</evidence>
<keyword evidence="2" id="KW-1185">Reference proteome</keyword>
<evidence type="ECO:0008006" key="3">
    <source>
        <dbReference type="Google" id="ProtNLM"/>
    </source>
</evidence>
<dbReference type="PANTHER" id="PTHR47843">
    <property type="entry name" value="BTB DOMAIN-CONTAINING PROTEIN-RELATED"/>
    <property type="match status" value="1"/>
</dbReference>
<accession>A0A9N9KQG5</accession>
<name>A0A9N9KQG5_9HELO</name>
<evidence type="ECO:0000313" key="1">
    <source>
        <dbReference type="EMBL" id="CAG8951256.1"/>
    </source>
</evidence>
<dbReference type="Gene3D" id="3.30.710.10">
    <property type="entry name" value="Potassium Channel Kv1.1, Chain A"/>
    <property type="match status" value="1"/>
</dbReference>
<organism evidence="1 2">
    <name type="scientific">Hymenoscyphus fraxineus</name>
    <dbReference type="NCBI Taxonomy" id="746836"/>
    <lineage>
        <taxon>Eukaryota</taxon>
        <taxon>Fungi</taxon>
        <taxon>Dikarya</taxon>
        <taxon>Ascomycota</taxon>
        <taxon>Pezizomycotina</taxon>
        <taxon>Leotiomycetes</taxon>
        <taxon>Helotiales</taxon>
        <taxon>Helotiaceae</taxon>
        <taxon>Hymenoscyphus</taxon>
    </lineage>
</organism>
<dbReference type="OrthoDB" id="194443at2759"/>
<reference evidence="1" key="1">
    <citation type="submission" date="2021-07" db="EMBL/GenBank/DDBJ databases">
        <authorList>
            <person name="Durling M."/>
        </authorList>
    </citation>
    <scope>NUCLEOTIDE SEQUENCE</scope>
</reference>
<dbReference type="InterPro" id="IPR011333">
    <property type="entry name" value="SKP1/BTB/POZ_sf"/>
</dbReference>
<protein>
    <recommendedName>
        <fullName evidence="3">BTB domain-containing protein</fullName>
    </recommendedName>
</protein>
<dbReference type="Proteomes" id="UP000696280">
    <property type="component" value="Unassembled WGS sequence"/>
</dbReference>
<dbReference type="EMBL" id="CAJVRL010000041">
    <property type="protein sequence ID" value="CAG8951256.1"/>
    <property type="molecule type" value="Genomic_DNA"/>
</dbReference>
<gene>
    <name evidence="1" type="ORF">HYFRA_00008004</name>
</gene>
<dbReference type="AlphaFoldDB" id="A0A9N9KQG5"/>